<evidence type="ECO:0000256" key="8">
    <source>
        <dbReference type="PROSITE-ProRule" id="PRU01360"/>
    </source>
</evidence>
<feature type="domain" description="TonB-dependent receptor plug" evidence="12">
    <location>
        <begin position="123"/>
        <end position="245"/>
    </location>
</feature>
<evidence type="ECO:0000256" key="5">
    <source>
        <dbReference type="ARBA" id="ARBA00023077"/>
    </source>
</evidence>
<dbReference type="Pfam" id="PF07715">
    <property type="entry name" value="Plug"/>
    <property type="match status" value="1"/>
</dbReference>
<keyword evidence="14" id="KW-1185">Reference proteome</keyword>
<dbReference type="Gene3D" id="2.60.40.1120">
    <property type="entry name" value="Carboxypeptidase-like, regulatory domain"/>
    <property type="match status" value="1"/>
</dbReference>
<evidence type="ECO:0000256" key="6">
    <source>
        <dbReference type="ARBA" id="ARBA00023136"/>
    </source>
</evidence>
<keyword evidence="3 8" id="KW-1134">Transmembrane beta strand</keyword>
<evidence type="ECO:0000313" key="13">
    <source>
        <dbReference type="EMBL" id="QIP11947.1"/>
    </source>
</evidence>
<dbReference type="Pfam" id="PF00593">
    <property type="entry name" value="TonB_dep_Rec_b-barrel"/>
    <property type="match status" value="1"/>
</dbReference>
<feature type="domain" description="TonB-dependent receptor-like beta-barrel" evidence="11">
    <location>
        <begin position="433"/>
        <end position="957"/>
    </location>
</feature>
<keyword evidence="7 8" id="KW-0998">Cell outer membrane</keyword>
<organism evidence="13 14">
    <name type="scientific">Spirosoma aureum</name>
    <dbReference type="NCBI Taxonomy" id="2692134"/>
    <lineage>
        <taxon>Bacteria</taxon>
        <taxon>Pseudomonadati</taxon>
        <taxon>Bacteroidota</taxon>
        <taxon>Cytophagia</taxon>
        <taxon>Cytophagales</taxon>
        <taxon>Cytophagaceae</taxon>
        <taxon>Spirosoma</taxon>
    </lineage>
</organism>
<dbReference type="Pfam" id="PF13715">
    <property type="entry name" value="CarbopepD_reg_2"/>
    <property type="match status" value="1"/>
</dbReference>
<evidence type="ECO:0000256" key="10">
    <source>
        <dbReference type="SAM" id="SignalP"/>
    </source>
</evidence>
<dbReference type="InterPro" id="IPR037066">
    <property type="entry name" value="Plug_dom_sf"/>
</dbReference>
<accession>A0A6G9AHK2</accession>
<dbReference type="RefSeq" id="WP_167205624.1">
    <property type="nucleotide sequence ID" value="NZ_CP050063.1"/>
</dbReference>
<evidence type="ECO:0000256" key="4">
    <source>
        <dbReference type="ARBA" id="ARBA00022692"/>
    </source>
</evidence>
<keyword evidence="13" id="KW-0675">Receptor</keyword>
<dbReference type="PROSITE" id="PS52016">
    <property type="entry name" value="TONB_DEPENDENT_REC_3"/>
    <property type="match status" value="1"/>
</dbReference>
<comment type="subcellular location">
    <subcellularLocation>
        <location evidence="1 8">Cell outer membrane</location>
        <topology evidence="1 8">Multi-pass membrane protein</topology>
    </subcellularLocation>
</comment>
<keyword evidence="5 9" id="KW-0798">TonB box</keyword>
<comment type="similarity">
    <text evidence="8 9">Belongs to the TonB-dependent receptor family.</text>
</comment>
<protein>
    <submittedName>
        <fullName evidence="13">TonB-dependent receptor</fullName>
    </submittedName>
</protein>
<evidence type="ECO:0000259" key="12">
    <source>
        <dbReference type="Pfam" id="PF07715"/>
    </source>
</evidence>
<evidence type="ECO:0000256" key="1">
    <source>
        <dbReference type="ARBA" id="ARBA00004571"/>
    </source>
</evidence>
<dbReference type="InterPro" id="IPR008969">
    <property type="entry name" value="CarboxyPept-like_regulatory"/>
</dbReference>
<dbReference type="Gene3D" id="2.170.130.10">
    <property type="entry name" value="TonB-dependent receptor, plug domain"/>
    <property type="match status" value="1"/>
</dbReference>
<evidence type="ECO:0000256" key="7">
    <source>
        <dbReference type="ARBA" id="ARBA00023237"/>
    </source>
</evidence>
<evidence type="ECO:0000256" key="9">
    <source>
        <dbReference type="RuleBase" id="RU003357"/>
    </source>
</evidence>
<dbReference type="EMBL" id="CP050063">
    <property type="protein sequence ID" value="QIP11947.1"/>
    <property type="molecule type" value="Genomic_DNA"/>
</dbReference>
<dbReference type="InterPro" id="IPR012910">
    <property type="entry name" value="Plug_dom"/>
</dbReference>
<reference evidence="13 14" key="1">
    <citation type="submission" date="2020-03" db="EMBL/GenBank/DDBJ databases">
        <authorList>
            <person name="Kim M.K."/>
        </authorList>
    </citation>
    <scope>NUCLEOTIDE SEQUENCE [LARGE SCALE GENOMIC DNA]</scope>
    <source>
        <strain evidence="13 14">BT328</strain>
    </source>
</reference>
<dbReference type="InterPro" id="IPR039426">
    <property type="entry name" value="TonB-dep_rcpt-like"/>
</dbReference>
<proteinExistence type="inferred from homology"/>
<dbReference type="InterPro" id="IPR036942">
    <property type="entry name" value="Beta-barrel_TonB_sf"/>
</dbReference>
<keyword evidence="6 8" id="KW-0472">Membrane</keyword>
<feature type="chain" id="PRO_5026171893" evidence="10">
    <location>
        <begin position="27"/>
        <end position="1024"/>
    </location>
</feature>
<dbReference type="PANTHER" id="PTHR47234">
    <property type="match status" value="1"/>
</dbReference>
<dbReference type="AlphaFoldDB" id="A0A6G9AHK2"/>
<dbReference type="Gene3D" id="2.40.170.20">
    <property type="entry name" value="TonB-dependent receptor, beta-barrel domain"/>
    <property type="match status" value="1"/>
</dbReference>
<evidence type="ECO:0000256" key="3">
    <source>
        <dbReference type="ARBA" id="ARBA00022452"/>
    </source>
</evidence>
<evidence type="ECO:0000259" key="11">
    <source>
        <dbReference type="Pfam" id="PF00593"/>
    </source>
</evidence>
<feature type="signal peptide" evidence="10">
    <location>
        <begin position="1"/>
        <end position="26"/>
    </location>
</feature>
<evidence type="ECO:0000313" key="14">
    <source>
        <dbReference type="Proteomes" id="UP000501802"/>
    </source>
</evidence>
<dbReference type="PANTHER" id="PTHR47234:SF3">
    <property type="entry name" value="SECRETIN_TONB SHORT N-TERMINAL DOMAIN-CONTAINING PROTEIN"/>
    <property type="match status" value="1"/>
</dbReference>
<name>A0A6G9AHK2_9BACT</name>
<keyword evidence="10" id="KW-0732">Signal</keyword>
<gene>
    <name evidence="13" type="ORF">G8759_04520</name>
</gene>
<dbReference type="SUPFAM" id="SSF49464">
    <property type="entry name" value="Carboxypeptidase regulatory domain-like"/>
    <property type="match status" value="1"/>
</dbReference>
<sequence length="1024" mass="109948">MRYNYSMNHCMLSVILLLVTFSTALAQGVRGRITDAMTKASIPGATIVVVNSNVGTTADASGDYTLKLNPGSYSLRVSFVGYQTQSVTVNVSGNETVDVALTETTASLSEVVVTGTRSAGRVKTESPVPVDIISMQQLTTQAPQNNLNQILNMVAPSFTSNTATVADGTDHIDPAQLRGLGPDQVLVLLNGKRRHTSSLVNVNGTPGRGSVGTDLNAIPAFAIDRIEVLRDGAAAQYGSDAIAGIINVKMKESTGKLALSVYGGGNFSQGSNNFKGGMDGRNLQIDANYGVRIGKAGFINVTGSAQMRNSTSRAMPTTSTLFNRYNAIEYRTLQAGGNVNTLPTSIDAIKKGALGVTYFDAATQASIAGASTIADLRTILAPDVTDNELAARGLQRSDFNMRVGQSNLKSIQFFANSAIPINENHEFYAFGGYGRRTGDAAGFYRNPNQARAYTGIFINGFLPEIHSEIIDASFAAGFRGKLGSFNYDLSNTFGSNTFNYGVENTVNATLLDKSPTVFKAGGLNFKQNTINFDLSRKFGVLSGLNLAFGAEGRFESYRIKAGDENSWARYDVNGQVITTSTQVAPSDFFGSARPGGSQVFPGFRPENESATKDANRQSMALYADAELDVTSRWLVEGAVRFENYSDFGSTTNFKLATRYKLTNNINIRGAASTGFRAPSLAQIYFNSTSTQFVGGVPFEVGTFSNASRPAELLGIPKLKQEESRSISAGFTAKIPGANLTITADGYFIRINDRVILTDQFARPSNSAAPSPTFFFPEGTPQRQLQNLFDQANATAATFFSNAIDTESKGIDLVISHRATFGGGISLRSDLAGTVSQTKQVGDIKASKILADNGQINRYYSEMSRVYLQEAVPRAKFNLSNTLTLNKFDFFLRNVYFGKVTDPNTVDVNGDGIIGAIIVNGQAVENEHPVWGGRVITDLSIGYQVNNALKVVVGANNIFDIYPDKNYGPVSAKRPTGVDANGSIVYSAAATSVDLSNANQFVYSRNTSQFGMNGRFLFARLNFTF</sequence>
<evidence type="ECO:0000256" key="2">
    <source>
        <dbReference type="ARBA" id="ARBA00022448"/>
    </source>
</evidence>
<dbReference type="InterPro" id="IPR000531">
    <property type="entry name" value="Beta-barrel_TonB"/>
</dbReference>
<dbReference type="SUPFAM" id="SSF56935">
    <property type="entry name" value="Porins"/>
    <property type="match status" value="1"/>
</dbReference>
<dbReference type="Proteomes" id="UP000501802">
    <property type="component" value="Chromosome"/>
</dbReference>
<keyword evidence="4 8" id="KW-0812">Transmembrane</keyword>
<keyword evidence="2 8" id="KW-0813">Transport</keyword>
<dbReference type="GO" id="GO:0009279">
    <property type="term" value="C:cell outer membrane"/>
    <property type="evidence" value="ECO:0007669"/>
    <property type="project" value="UniProtKB-SubCell"/>
</dbReference>
<dbReference type="KEGG" id="spib:G8759_04520"/>